<accession>A0A250J850</accession>
<keyword evidence="11 12" id="KW-0472">Membrane</keyword>
<keyword evidence="10" id="KW-0482">Metalloprotease</keyword>
<dbReference type="InterPro" id="IPR011990">
    <property type="entry name" value="TPR-like_helical_dom_sf"/>
</dbReference>
<feature type="transmembrane region" description="Helical" evidence="12">
    <location>
        <begin position="20"/>
        <end position="38"/>
    </location>
</feature>
<evidence type="ECO:0000256" key="11">
    <source>
        <dbReference type="ARBA" id="ARBA00023136"/>
    </source>
</evidence>
<dbReference type="AlphaFoldDB" id="A0A250J850"/>
<keyword evidence="8" id="KW-0862">Zinc</keyword>
<dbReference type="Gene3D" id="1.25.40.10">
    <property type="entry name" value="Tetratricopeptide repeat domain"/>
    <property type="match status" value="1"/>
</dbReference>
<evidence type="ECO:0000256" key="4">
    <source>
        <dbReference type="ARBA" id="ARBA00022670"/>
    </source>
</evidence>
<evidence type="ECO:0000256" key="10">
    <source>
        <dbReference type="ARBA" id="ARBA00023049"/>
    </source>
</evidence>
<comment type="similarity">
    <text evidence="3">Belongs to the peptidase M50B family.</text>
</comment>
<evidence type="ECO:0000256" key="7">
    <source>
        <dbReference type="ARBA" id="ARBA00022801"/>
    </source>
</evidence>
<keyword evidence="4" id="KW-0645">Protease</keyword>
<keyword evidence="5 12" id="KW-0812">Transmembrane</keyword>
<dbReference type="GO" id="GO:0046872">
    <property type="term" value="F:metal ion binding"/>
    <property type="evidence" value="ECO:0007669"/>
    <property type="project" value="UniProtKB-KW"/>
</dbReference>
<comment type="subcellular location">
    <subcellularLocation>
        <location evidence="2">Membrane</location>
        <topology evidence="2">Multi-pass membrane protein</topology>
    </subcellularLocation>
</comment>
<evidence type="ECO:0000256" key="6">
    <source>
        <dbReference type="ARBA" id="ARBA00022723"/>
    </source>
</evidence>
<keyword evidence="6" id="KW-0479">Metal-binding</keyword>
<name>A0A250J850_9BACT</name>
<dbReference type="EMBL" id="CP022098">
    <property type="protein sequence ID" value="ATB39728.1"/>
    <property type="molecule type" value="Genomic_DNA"/>
</dbReference>
<keyword evidence="7" id="KW-0378">Hydrolase</keyword>
<feature type="domain" description="Peptidase M50" evidence="13">
    <location>
        <begin position="131"/>
        <end position="171"/>
    </location>
</feature>
<reference evidence="14 15" key="1">
    <citation type="submission" date="2017-06" db="EMBL/GenBank/DDBJ databases">
        <title>Sequencing and comparative analysis of myxobacterial genomes.</title>
        <authorList>
            <person name="Rupp O."/>
            <person name="Goesmann A."/>
            <person name="Sogaard-Andersen L."/>
        </authorList>
    </citation>
    <scope>NUCLEOTIDE SEQUENCE [LARGE SCALE GENOMIC DNA]</scope>
    <source>
        <strain evidence="14 15">DSM 52655</strain>
    </source>
</reference>
<evidence type="ECO:0000256" key="5">
    <source>
        <dbReference type="ARBA" id="ARBA00022692"/>
    </source>
</evidence>
<dbReference type="InterPro" id="IPR008915">
    <property type="entry name" value="Peptidase_M50"/>
</dbReference>
<dbReference type="CDD" id="cd06161">
    <property type="entry name" value="S2P-M50_SpoIVFB"/>
    <property type="match status" value="1"/>
</dbReference>
<comment type="cofactor">
    <cofactor evidence="1">
        <name>Zn(2+)</name>
        <dbReference type="ChEBI" id="CHEBI:29105"/>
    </cofactor>
</comment>
<dbReference type="GO" id="GO:0006508">
    <property type="term" value="P:proteolysis"/>
    <property type="evidence" value="ECO:0007669"/>
    <property type="project" value="UniProtKB-KW"/>
</dbReference>
<gene>
    <name evidence="14" type="ORF">CYFUS_005176</name>
</gene>
<evidence type="ECO:0000259" key="13">
    <source>
        <dbReference type="Pfam" id="PF02163"/>
    </source>
</evidence>
<feature type="transmembrane region" description="Helical" evidence="12">
    <location>
        <begin position="68"/>
        <end position="87"/>
    </location>
</feature>
<evidence type="ECO:0000256" key="12">
    <source>
        <dbReference type="SAM" id="Phobius"/>
    </source>
</evidence>
<sequence>MSTDSSSPFSWHFNLGRIPVVVEPSFWLITAMFGLYGQMDDWRRVLSWVAVCFVSILLHELGHALMAMSLGCDVAGIRLYAFGGLTYPDRMLSRWRDVAVTAAGPSAGFLFGGLMIAVNHFVPPQTPLAHTIFRQLMWVNFGWGIINLLPVLPLDGGQILRGVLGPTRQRLTLWVGVIFAGAVTALFLFLRAFFSAFMFGRMAYDCWQALSVTRDVKPLPPVQTAEPEPEALARGWQALRSGQETEAARLAHLALSSARPGAETNAARDLLAWVALAEGNPRAALSHLEKVQPPQDTRPFSWAMAYEAAGLPDRALAPALAALEREPSETVVALAVRLLVKARRLEEAERTARDFAWKSLARRDALLADIAVARGDFDAAAALFAATFESTGRAEEAYQAALNHARSAQLERAAEWLKRALDAGYDDLEAVGLEPALAPVRSAPEIAARLGQRKP</sequence>
<dbReference type="PANTHER" id="PTHR39188">
    <property type="entry name" value="MEMBRANE-ASSOCIATED ZINC METALLOPROTEASE M50B"/>
    <property type="match status" value="1"/>
</dbReference>
<evidence type="ECO:0000313" key="15">
    <source>
        <dbReference type="Proteomes" id="UP000217257"/>
    </source>
</evidence>
<proteinExistence type="inferred from homology"/>
<feature type="transmembrane region" description="Helical" evidence="12">
    <location>
        <begin position="45"/>
        <end position="62"/>
    </location>
</feature>
<dbReference type="GO" id="GO:0008237">
    <property type="term" value="F:metallopeptidase activity"/>
    <property type="evidence" value="ECO:0007669"/>
    <property type="project" value="UniProtKB-KW"/>
</dbReference>
<dbReference type="RefSeq" id="WP_095987715.1">
    <property type="nucleotide sequence ID" value="NZ_CP022098.1"/>
</dbReference>
<evidence type="ECO:0000256" key="2">
    <source>
        <dbReference type="ARBA" id="ARBA00004141"/>
    </source>
</evidence>
<dbReference type="GO" id="GO:0016020">
    <property type="term" value="C:membrane"/>
    <property type="evidence" value="ECO:0007669"/>
    <property type="project" value="UniProtKB-SubCell"/>
</dbReference>
<evidence type="ECO:0000256" key="8">
    <source>
        <dbReference type="ARBA" id="ARBA00022833"/>
    </source>
</evidence>
<evidence type="ECO:0000256" key="3">
    <source>
        <dbReference type="ARBA" id="ARBA00007931"/>
    </source>
</evidence>
<evidence type="ECO:0000313" key="14">
    <source>
        <dbReference type="EMBL" id="ATB39728.1"/>
    </source>
</evidence>
<feature type="transmembrane region" description="Helical" evidence="12">
    <location>
        <begin position="99"/>
        <end position="120"/>
    </location>
</feature>
<protein>
    <recommendedName>
        <fullName evidence="13">Peptidase M50 domain-containing protein</fullName>
    </recommendedName>
</protein>
<dbReference type="KEGG" id="cfus:CYFUS_005176"/>
<feature type="domain" description="Peptidase M50" evidence="13">
    <location>
        <begin position="50"/>
        <end position="123"/>
    </location>
</feature>
<dbReference type="Proteomes" id="UP000217257">
    <property type="component" value="Chromosome"/>
</dbReference>
<dbReference type="PANTHER" id="PTHR39188:SF3">
    <property type="entry name" value="STAGE IV SPORULATION PROTEIN FB"/>
    <property type="match status" value="1"/>
</dbReference>
<evidence type="ECO:0000256" key="9">
    <source>
        <dbReference type="ARBA" id="ARBA00022989"/>
    </source>
</evidence>
<dbReference type="Pfam" id="PF02163">
    <property type="entry name" value="Peptidase_M50"/>
    <property type="match status" value="2"/>
</dbReference>
<feature type="transmembrane region" description="Helical" evidence="12">
    <location>
        <begin position="173"/>
        <end position="194"/>
    </location>
</feature>
<keyword evidence="9 12" id="KW-1133">Transmembrane helix</keyword>
<organism evidence="14 15">
    <name type="scientific">Cystobacter fuscus</name>
    <dbReference type="NCBI Taxonomy" id="43"/>
    <lineage>
        <taxon>Bacteria</taxon>
        <taxon>Pseudomonadati</taxon>
        <taxon>Myxococcota</taxon>
        <taxon>Myxococcia</taxon>
        <taxon>Myxococcales</taxon>
        <taxon>Cystobacterineae</taxon>
        <taxon>Archangiaceae</taxon>
        <taxon>Cystobacter</taxon>
    </lineage>
</organism>
<evidence type="ECO:0000256" key="1">
    <source>
        <dbReference type="ARBA" id="ARBA00001947"/>
    </source>
</evidence>